<name>A0ACC1L9F4_9FUNG</name>
<accession>A0ACC1L9F4</accession>
<keyword evidence="1" id="KW-0808">Transferase</keyword>
<gene>
    <name evidence="1" type="primary">ALG10</name>
    <name evidence="1" type="ORF">H4R21_001956</name>
</gene>
<dbReference type="EC" id="2.4.1.256" evidence="1"/>
<keyword evidence="2" id="KW-1185">Reference proteome</keyword>
<dbReference type="Proteomes" id="UP001140087">
    <property type="component" value="Unassembled WGS sequence"/>
</dbReference>
<comment type="caution">
    <text evidence="1">The sequence shown here is derived from an EMBL/GenBank/DDBJ whole genome shotgun (WGS) entry which is preliminary data.</text>
</comment>
<keyword evidence="1" id="KW-0328">Glycosyltransferase</keyword>
<organism evidence="1 2">
    <name type="scientific">Coemansia helicoidea</name>
    <dbReference type="NCBI Taxonomy" id="1286919"/>
    <lineage>
        <taxon>Eukaryota</taxon>
        <taxon>Fungi</taxon>
        <taxon>Fungi incertae sedis</taxon>
        <taxon>Zoopagomycota</taxon>
        <taxon>Kickxellomycotina</taxon>
        <taxon>Kickxellomycetes</taxon>
        <taxon>Kickxellales</taxon>
        <taxon>Kickxellaceae</taxon>
        <taxon>Coemansia</taxon>
    </lineage>
</organism>
<evidence type="ECO:0000313" key="2">
    <source>
        <dbReference type="Proteomes" id="UP001140087"/>
    </source>
</evidence>
<dbReference type="EMBL" id="JANBUN010000453">
    <property type="protein sequence ID" value="KAJ2803645.1"/>
    <property type="molecule type" value="Genomic_DNA"/>
</dbReference>
<protein>
    <submittedName>
        <fullName evidence="1">Glucosyltransferase</fullName>
        <ecNumber evidence="1">2.4.1.256</ecNumber>
    </submittedName>
</protein>
<evidence type="ECO:0000313" key="1">
    <source>
        <dbReference type="EMBL" id="KAJ2803645.1"/>
    </source>
</evidence>
<reference evidence="1" key="1">
    <citation type="submission" date="2022-07" db="EMBL/GenBank/DDBJ databases">
        <title>Phylogenomic reconstructions and comparative analyses of Kickxellomycotina fungi.</title>
        <authorList>
            <person name="Reynolds N.K."/>
            <person name="Stajich J.E."/>
            <person name="Barry K."/>
            <person name="Grigoriev I.V."/>
            <person name="Crous P."/>
            <person name="Smith M.E."/>
        </authorList>
    </citation>
    <scope>NUCLEOTIDE SEQUENCE</scope>
    <source>
        <strain evidence="1">BCRC 34780</strain>
    </source>
</reference>
<proteinExistence type="predicted"/>
<sequence length="459" mass="50164">MGAPVGRHDGHAALAAAGAAFAAYAAASYAVLQQVNAAVPEPYMDEVFHIPQCQRYCRGEFGAWDPKLTTPPGLYLVSLALLAPAGAPCSAASLRATNWVLGLALFWTIHGLVRRLHRDLPPGAAAAATLALALFPLSFFFHHIYYTDTASLLLVLLAYLLSLHRRHALAGVAGAASLWLRQTNVVWAAFVGASAALRWLQARHAIARPGDPLAHSLVQLGRWAARPSRADLPLVGLLAPYATVVVLFAAFVAANGGIVLGDKAHHQAGLHVPQMFYFYAYLAATAAPVVLPASSPRALLVLAARRPVLALALGAAMAAGVARYTVEHPFLLSDNRHYTFYIWKDVFRRHWTVRYLAIPAYLYSAIAVHRCLGRMSAFWQLALALCTAAVLVPSPLLELRYFTAPYFFARLHMPLAPSWRCVALEILLYSAINAATIWMFLCRPFAWESEPSRLQRFMW</sequence>